<keyword evidence="4 10" id="KW-0067">ATP-binding</keyword>
<dbReference type="PANTHER" id="PTHR43394:SF1">
    <property type="entry name" value="ATP-BINDING CASSETTE SUB-FAMILY B MEMBER 10, MITOCHONDRIAL"/>
    <property type="match status" value="1"/>
</dbReference>
<dbReference type="PROSITE" id="PS50929">
    <property type="entry name" value="ABC_TM1F"/>
    <property type="match status" value="1"/>
</dbReference>
<dbReference type="RefSeq" id="WP_090933842.1">
    <property type="nucleotide sequence ID" value="NZ_FOTS01000008.1"/>
</dbReference>
<comment type="subcellular location">
    <subcellularLocation>
        <location evidence="1">Cell membrane</location>
        <topology evidence="1">Multi-pass membrane protein</topology>
    </subcellularLocation>
</comment>
<evidence type="ECO:0000256" key="7">
    <source>
        <dbReference type="SAM" id="Phobius"/>
    </source>
</evidence>
<dbReference type="GO" id="GO:0005886">
    <property type="term" value="C:plasma membrane"/>
    <property type="evidence" value="ECO:0007669"/>
    <property type="project" value="UniProtKB-SubCell"/>
</dbReference>
<dbReference type="SUPFAM" id="SSF52540">
    <property type="entry name" value="P-loop containing nucleoside triphosphate hydrolases"/>
    <property type="match status" value="1"/>
</dbReference>
<keyword evidence="11" id="KW-1185">Reference proteome</keyword>
<dbReference type="Pfam" id="PF00664">
    <property type="entry name" value="ABC_membrane"/>
    <property type="match status" value="1"/>
</dbReference>
<dbReference type="InterPro" id="IPR027417">
    <property type="entry name" value="P-loop_NTPase"/>
</dbReference>
<evidence type="ECO:0000313" key="11">
    <source>
        <dbReference type="Proteomes" id="UP000199520"/>
    </source>
</evidence>
<dbReference type="STRING" id="1123291.SAMN04490355_100840"/>
<evidence type="ECO:0000256" key="3">
    <source>
        <dbReference type="ARBA" id="ARBA00022741"/>
    </source>
</evidence>
<keyword evidence="6 7" id="KW-0472">Membrane</keyword>
<evidence type="ECO:0000313" key="10">
    <source>
        <dbReference type="EMBL" id="SFL53553.1"/>
    </source>
</evidence>
<dbReference type="Proteomes" id="UP000199520">
    <property type="component" value="Unassembled WGS sequence"/>
</dbReference>
<protein>
    <submittedName>
        <fullName evidence="10">ATP-binding cassette, subfamily B</fullName>
    </submittedName>
</protein>
<organism evidence="10 11">
    <name type="scientific">Pelosinus propionicus DSM 13327</name>
    <dbReference type="NCBI Taxonomy" id="1123291"/>
    <lineage>
        <taxon>Bacteria</taxon>
        <taxon>Bacillati</taxon>
        <taxon>Bacillota</taxon>
        <taxon>Negativicutes</taxon>
        <taxon>Selenomonadales</taxon>
        <taxon>Sporomusaceae</taxon>
        <taxon>Pelosinus</taxon>
    </lineage>
</organism>
<dbReference type="PANTHER" id="PTHR43394">
    <property type="entry name" value="ATP-DEPENDENT PERMEASE MDL1, MITOCHONDRIAL"/>
    <property type="match status" value="1"/>
</dbReference>
<dbReference type="FunFam" id="3.40.50.300:FF:000218">
    <property type="entry name" value="Multidrug ABC transporter ATP-binding protein"/>
    <property type="match status" value="1"/>
</dbReference>
<feature type="transmembrane region" description="Helical" evidence="7">
    <location>
        <begin position="158"/>
        <end position="175"/>
    </location>
</feature>
<feature type="domain" description="ABC transmembrane type-1" evidence="9">
    <location>
        <begin position="17"/>
        <end position="299"/>
    </location>
</feature>
<feature type="domain" description="ABC transporter" evidence="8">
    <location>
        <begin position="333"/>
        <end position="567"/>
    </location>
</feature>
<dbReference type="GO" id="GO:0005524">
    <property type="term" value="F:ATP binding"/>
    <property type="evidence" value="ECO:0007669"/>
    <property type="project" value="UniProtKB-KW"/>
</dbReference>
<sequence length="571" mass="64048">MVRRFFSYYRPYKGLFLLDFSCTVLMSALELVFPLAVAQVVDKLLPSGNWHWVLLACIGLLSVYVINMGLNIVINYWGNMLGLNIETDMRNELFSHMQKLSFRFFDTHRTGQLMSRISNDLMDVGSMAHNGPEHVFIILITLIGALGVMFTISWKLSLMTFLLLLLLMVVIFVFAKKMTRAFRQMFASVGCFYARLQDALGGIRVVQAFTNEEHQKKLFLSDNQWFHKVKMEGFKIFSASTAITYLLMRFLSLFALAGGSWFFLQGELTSGQMFSFILLINIIIRPIQMISTLVERIPKGIAGFKNFVEIMDIQPDIVDAPDAVDAPHLQGNIRYNSVSFAYEEDCPVLENVDLFIPSGETVAFVGPSGGGKTTLCSLLPRFYEVLSGSITIDGIDINKIKLQSLRQQIGIVQQDVFLFAGTIRENILYGKMNATEEEIWEAVVRSQMDEFIRAQTDGLDAVIGERGVKLSGGQKQRLSIARMFLKNPAILILDEATSALDTETETAIQKALAELSKGRTTLVIAHRLATIKNADRIIVVTAEGIAEQGSHQKLLAEKGIYSRLHHAQFST</sequence>
<dbReference type="InterPro" id="IPR036640">
    <property type="entry name" value="ABC1_TM_sf"/>
</dbReference>
<evidence type="ECO:0000256" key="1">
    <source>
        <dbReference type="ARBA" id="ARBA00004651"/>
    </source>
</evidence>
<dbReference type="GO" id="GO:0016887">
    <property type="term" value="F:ATP hydrolysis activity"/>
    <property type="evidence" value="ECO:0007669"/>
    <property type="project" value="InterPro"/>
</dbReference>
<keyword evidence="2 7" id="KW-0812">Transmembrane</keyword>
<dbReference type="CDD" id="cd18549">
    <property type="entry name" value="ABC_6TM_YwjA_like"/>
    <property type="match status" value="1"/>
</dbReference>
<dbReference type="PROSITE" id="PS50893">
    <property type="entry name" value="ABC_TRANSPORTER_2"/>
    <property type="match status" value="1"/>
</dbReference>
<reference evidence="11" key="1">
    <citation type="submission" date="2016-10" db="EMBL/GenBank/DDBJ databases">
        <authorList>
            <person name="Varghese N."/>
            <person name="Submissions S."/>
        </authorList>
    </citation>
    <scope>NUCLEOTIDE SEQUENCE [LARGE SCALE GENOMIC DNA]</scope>
    <source>
        <strain evidence="11">DSM 13327</strain>
    </source>
</reference>
<evidence type="ECO:0000256" key="2">
    <source>
        <dbReference type="ARBA" id="ARBA00022692"/>
    </source>
</evidence>
<dbReference type="Gene3D" id="1.20.1560.10">
    <property type="entry name" value="ABC transporter type 1, transmembrane domain"/>
    <property type="match status" value="1"/>
</dbReference>
<accession>A0A1I4IHS3</accession>
<feature type="transmembrane region" description="Helical" evidence="7">
    <location>
        <begin position="12"/>
        <end position="38"/>
    </location>
</feature>
<evidence type="ECO:0000256" key="4">
    <source>
        <dbReference type="ARBA" id="ARBA00022840"/>
    </source>
</evidence>
<dbReference type="EMBL" id="FOTS01000008">
    <property type="protein sequence ID" value="SFL53553.1"/>
    <property type="molecule type" value="Genomic_DNA"/>
</dbReference>
<evidence type="ECO:0000256" key="6">
    <source>
        <dbReference type="ARBA" id="ARBA00023136"/>
    </source>
</evidence>
<dbReference type="Pfam" id="PF00005">
    <property type="entry name" value="ABC_tran"/>
    <property type="match status" value="1"/>
</dbReference>
<proteinExistence type="predicted"/>
<feature type="transmembrane region" description="Helical" evidence="7">
    <location>
        <begin position="135"/>
        <end position="152"/>
    </location>
</feature>
<evidence type="ECO:0000259" key="8">
    <source>
        <dbReference type="PROSITE" id="PS50893"/>
    </source>
</evidence>
<dbReference type="AlphaFoldDB" id="A0A1I4IHS3"/>
<dbReference type="InterPro" id="IPR003593">
    <property type="entry name" value="AAA+_ATPase"/>
</dbReference>
<keyword evidence="3" id="KW-0547">Nucleotide-binding</keyword>
<dbReference type="InterPro" id="IPR017871">
    <property type="entry name" value="ABC_transporter-like_CS"/>
</dbReference>
<dbReference type="OrthoDB" id="9762778at2"/>
<dbReference type="InterPro" id="IPR003439">
    <property type="entry name" value="ABC_transporter-like_ATP-bd"/>
</dbReference>
<evidence type="ECO:0000259" key="9">
    <source>
        <dbReference type="PROSITE" id="PS50929"/>
    </source>
</evidence>
<dbReference type="Gene3D" id="3.40.50.300">
    <property type="entry name" value="P-loop containing nucleotide triphosphate hydrolases"/>
    <property type="match status" value="1"/>
</dbReference>
<feature type="transmembrane region" description="Helical" evidence="7">
    <location>
        <begin position="236"/>
        <end position="264"/>
    </location>
</feature>
<dbReference type="GO" id="GO:0015421">
    <property type="term" value="F:ABC-type oligopeptide transporter activity"/>
    <property type="evidence" value="ECO:0007669"/>
    <property type="project" value="TreeGrafter"/>
</dbReference>
<name>A0A1I4IHS3_9FIRM</name>
<dbReference type="SMART" id="SM00382">
    <property type="entry name" value="AAA"/>
    <property type="match status" value="1"/>
</dbReference>
<gene>
    <name evidence="10" type="ORF">SAMN04490355_100840</name>
</gene>
<feature type="transmembrane region" description="Helical" evidence="7">
    <location>
        <begin position="50"/>
        <end position="74"/>
    </location>
</feature>
<dbReference type="InterPro" id="IPR011527">
    <property type="entry name" value="ABC1_TM_dom"/>
</dbReference>
<dbReference type="PROSITE" id="PS00211">
    <property type="entry name" value="ABC_TRANSPORTER_1"/>
    <property type="match status" value="1"/>
</dbReference>
<keyword evidence="5 7" id="KW-1133">Transmembrane helix</keyword>
<evidence type="ECO:0000256" key="5">
    <source>
        <dbReference type="ARBA" id="ARBA00022989"/>
    </source>
</evidence>
<dbReference type="SUPFAM" id="SSF90123">
    <property type="entry name" value="ABC transporter transmembrane region"/>
    <property type="match status" value="1"/>
</dbReference>
<dbReference type="InterPro" id="IPR039421">
    <property type="entry name" value="Type_1_exporter"/>
</dbReference>